<gene>
    <name evidence="2" type="ORF">BO72DRAFT_235327</name>
</gene>
<protein>
    <submittedName>
        <fullName evidence="2">Uncharacterized protein</fullName>
    </submittedName>
</protein>
<dbReference type="RefSeq" id="XP_040797514.1">
    <property type="nucleotide sequence ID" value="XM_040939886.1"/>
</dbReference>
<name>A0A8G1VXZ6_9EURO</name>
<keyword evidence="3" id="KW-1185">Reference proteome</keyword>
<sequence>MLVWPWCTRCPKLTSPRLGKRRSGGKACGEDPTFLGRSSGGKSGTKRTRTCRQSSFECFVLLYPTNAIHWSMKLPVPDSAPIEQLGSAEQDNLTSAPQVRILPMAPLTLVGGIHFLPGRRLSILRSSIFRASLPTFDGQTHVAKIDMNERVEVHSNNCLTSRYIDPKSNGVATDQAIWHRAVRIKETVVAKIRHATAEVVTTSTMVGLISFLIVRIDR</sequence>
<reference evidence="2 3" key="1">
    <citation type="submission" date="2018-02" db="EMBL/GenBank/DDBJ databases">
        <title>The genomes of Aspergillus section Nigri reveals drivers in fungal speciation.</title>
        <authorList>
            <consortium name="DOE Joint Genome Institute"/>
            <person name="Vesth T.C."/>
            <person name="Nybo J."/>
            <person name="Theobald S."/>
            <person name="Brandl J."/>
            <person name="Frisvad J.C."/>
            <person name="Nielsen K.F."/>
            <person name="Lyhne E.K."/>
            <person name="Kogle M.E."/>
            <person name="Kuo A."/>
            <person name="Riley R."/>
            <person name="Clum A."/>
            <person name="Nolan M."/>
            <person name="Lipzen A."/>
            <person name="Salamov A."/>
            <person name="Henrissat B."/>
            <person name="Wiebenga A."/>
            <person name="De vries R.P."/>
            <person name="Grigoriev I.V."/>
            <person name="Mortensen U.H."/>
            <person name="Andersen M.R."/>
            <person name="Baker S.E."/>
        </authorList>
    </citation>
    <scope>NUCLEOTIDE SEQUENCE [LARGE SCALE GENOMIC DNA]</scope>
    <source>
        <strain evidence="2 3">CBS 313.89</strain>
    </source>
</reference>
<dbReference type="VEuPathDB" id="FungiDB:BO72DRAFT_235327"/>
<dbReference type="EMBL" id="KZ824679">
    <property type="protein sequence ID" value="RAK73504.1"/>
    <property type="molecule type" value="Genomic_DNA"/>
</dbReference>
<dbReference type="GeneID" id="63857219"/>
<feature type="region of interest" description="Disordered" evidence="1">
    <location>
        <begin position="18"/>
        <end position="47"/>
    </location>
</feature>
<evidence type="ECO:0000313" key="2">
    <source>
        <dbReference type="EMBL" id="RAK73504.1"/>
    </source>
</evidence>
<organism evidence="2 3">
    <name type="scientific">Aspergillus fijiensis CBS 313.89</name>
    <dbReference type="NCBI Taxonomy" id="1448319"/>
    <lineage>
        <taxon>Eukaryota</taxon>
        <taxon>Fungi</taxon>
        <taxon>Dikarya</taxon>
        <taxon>Ascomycota</taxon>
        <taxon>Pezizomycotina</taxon>
        <taxon>Eurotiomycetes</taxon>
        <taxon>Eurotiomycetidae</taxon>
        <taxon>Eurotiales</taxon>
        <taxon>Aspergillaceae</taxon>
        <taxon>Aspergillus</taxon>
    </lineage>
</organism>
<evidence type="ECO:0000256" key="1">
    <source>
        <dbReference type="SAM" id="MobiDB-lite"/>
    </source>
</evidence>
<accession>A0A8G1VXZ6</accession>
<dbReference type="AlphaFoldDB" id="A0A8G1VXZ6"/>
<proteinExistence type="predicted"/>
<evidence type="ECO:0000313" key="3">
    <source>
        <dbReference type="Proteomes" id="UP000249789"/>
    </source>
</evidence>
<dbReference type="Proteomes" id="UP000249789">
    <property type="component" value="Unassembled WGS sequence"/>
</dbReference>